<accession>A0A7Y3RA59</accession>
<dbReference type="RefSeq" id="WP_171222883.1">
    <property type="nucleotide sequence ID" value="NZ_CP121446.1"/>
</dbReference>
<feature type="domain" description="Putative beta-lactamase-inhibitor-like PepSY-like" evidence="2">
    <location>
        <begin position="54"/>
        <end position="137"/>
    </location>
</feature>
<dbReference type="SUPFAM" id="SSF160574">
    <property type="entry name" value="BT0923-like"/>
    <property type="match status" value="1"/>
</dbReference>
<dbReference type="Pfam" id="PF11396">
    <property type="entry name" value="PepSY_like"/>
    <property type="match status" value="1"/>
</dbReference>
<gene>
    <name evidence="3" type="ORF">HKT18_10865</name>
</gene>
<dbReference type="InterPro" id="IPR021533">
    <property type="entry name" value="PepSY-like"/>
</dbReference>
<feature type="signal peptide" evidence="1">
    <location>
        <begin position="1"/>
        <end position="19"/>
    </location>
</feature>
<comment type="caution">
    <text evidence="3">The sequence shown here is derived from an EMBL/GenBank/DDBJ whole genome shotgun (WGS) entry which is preliminary data.</text>
</comment>
<evidence type="ECO:0000259" key="2">
    <source>
        <dbReference type="Pfam" id="PF11396"/>
    </source>
</evidence>
<dbReference type="Gene3D" id="3.10.450.360">
    <property type="match status" value="1"/>
</dbReference>
<sequence>MRKSVIIVVALVLSTIAFAQKVKSTKVPEIVLKSLMSKYPNAKKVKWDKEENNYEASFESNKTKNSVLFNASGKIIETEVEITTAQLPKSILNYIGKNYKDQKVKEAAKIISDKGIITYEAEIKGKDLLFDENGKLLSVS</sequence>
<reference evidence="3 4" key="1">
    <citation type="submission" date="2020-05" db="EMBL/GenBank/DDBJ databases">
        <title>Draft genome of Flavobacterium sp. IMCC34852.</title>
        <authorList>
            <person name="Song J."/>
            <person name="Cho J.-C."/>
        </authorList>
    </citation>
    <scope>NUCLEOTIDE SEQUENCE [LARGE SCALE GENOMIC DNA]</scope>
    <source>
        <strain evidence="3 4">IMCC34852</strain>
    </source>
</reference>
<dbReference type="AlphaFoldDB" id="A0A7Y3RA59"/>
<evidence type="ECO:0000256" key="1">
    <source>
        <dbReference type="SAM" id="SignalP"/>
    </source>
</evidence>
<dbReference type="Proteomes" id="UP000536509">
    <property type="component" value="Unassembled WGS sequence"/>
</dbReference>
<protein>
    <recommendedName>
        <fullName evidence="2">Putative beta-lactamase-inhibitor-like PepSY-like domain-containing protein</fullName>
    </recommendedName>
</protein>
<proteinExistence type="predicted"/>
<evidence type="ECO:0000313" key="3">
    <source>
        <dbReference type="EMBL" id="NNT72717.1"/>
    </source>
</evidence>
<evidence type="ECO:0000313" key="4">
    <source>
        <dbReference type="Proteomes" id="UP000536509"/>
    </source>
</evidence>
<name>A0A7Y3RA59_9FLAO</name>
<dbReference type="EMBL" id="JABEVX010000007">
    <property type="protein sequence ID" value="NNT72717.1"/>
    <property type="molecule type" value="Genomic_DNA"/>
</dbReference>
<keyword evidence="4" id="KW-1185">Reference proteome</keyword>
<organism evidence="3 4">
    <name type="scientific">Flavobacterium rivulicola</name>
    <dbReference type="NCBI Taxonomy" id="2732161"/>
    <lineage>
        <taxon>Bacteria</taxon>
        <taxon>Pseudomonadati</taxon>
        <taxon>Bacteroidota</taxon>
        <taxon>Flavobacteriia</taxon>
        <taxon>Flavobacteriales</taxon>
        <taxon>Flavobacteriaceae</taxon>
        <taxon>Flavobacterium</taxon>
    </lineage>
</organism>
<keyword evidence="1" id="KW-0732">Signal</keyword>
<feature type="chain" id="PRO_5031265678" description="Putative beta-lactamase-inhibitor-like PepSY-like domain-containing protein" evidence="1">
    <location>
        <begin position="20"/>
        <end position="140"/>
    </location>
</feature>